<keyword evidence="11" id="KW-1185">Reference proteome</keyword>
<evidence type="ECO:0000256" key="5">
    <source>
        <dbReference type="ARBA" id="ARBA00022801"/>
    </source>
</evidence>
<evidence type="ECO:0000256" key="6">
    <source>
        <dbReference type="ARBA" id="ARBA00022806"/>
    </source>
</evidence>
<feature type="domain" description="HD Cas3-type" evidence="9">
    <location>
        <begin position="750"/>
        <end position="929"/>
    </location>
</feature>
<evidence type="ECO:0000256" key="1">
    <source>
        <dbReference type="ARBA" id="ARBA00006847"/>
    </source>
</evidence>
<dbReference type="SUPFAM" id="SSF52540">
    <property type="entry name" value="P-loop containing nucleoside triphosphate hydrolases"/>
    <property type="match status" value="1"/>
</dbReference>
<evidence type="ECO:0000256" key="3">
    <source>
        <dbReference type="ARBA" id="ARBA00022723"/>
    </source>
</evidence>
<comment type="similarity">
    <text evidence="1">In the N-terminal section; belongs to the CRISPR-associated nuclease Cas3-HD family.</text>
</comment>
<dbReference type="Gene3D" id="1.10.3210.30">
    <property type="match status" value="1"/>
</dbReference>
<reference evidence="10 11" key="1">
    <citation type="submission" date="2019-03" db="EMBL/GenBank/DDBJ databases">
        <title>Reclassification of Micrococcus aloeverae and Micrococcus yunnanensis as later heterotypic synonyms of Micrococcus luteus.</title>
        <authorList>
            <person name="Huang C.-H."/>
        </authorList>
    </citation>
    <scope>NUCLEOTIDE SEQUENCE [LARGE SCALE GENOMIC DNA]</scope>
    <source>
        <strain evidence="10 11">BCRC 12151</strain>
    </source>
</reference>
<dbReference type="Gene3D" id="3.40.50.300">
    <property type="entry name" value="P-loop containing nucleotide triphosphate hydrolases"/>
    <property type="match status" value="2"/>
</dbReference>
<proteinExistence type="inferred from homology"/>
<evidence type="ECO:0000313" key="11">
    <source>
        <dbReference type="Proteomes" id="UP000297477"/>
    </source>
</evidence>
<dbReference type="InterPro" id="IPR054712">
    <property type="entry name" value="Cas3-like_dom"/>
</dbReference>
<evidence type="ECO:0000313" key="10">
    <source>
        <dbReference type="EMBL" id="TFH98464.1"/>
    </source>
</evidence>
<keyword evidence="4" id="KW-0547">Nucleotide-binding</keyword>
<keyword evidence="8" id="KW-0051">Antiviral defense</keyword>
<keyword evidence="3" id="KW-0479">Metal-binding</keyword>
<dbReference type="Pfam" id="PF22590">
    <property type="entry name" value="Cas3-like_C_2"/>
    <property type="match status" value="1"/>
</dbReference>
<keyword evidence="7" id="KW-0067">ATP-binding</keyword>
<dbReference type="PROSITE" id="PS51643">
    <property type="entry name" value="HD_CAS3"/>
    <property type="match status" value="1"/>
</dbReference>
<sequence>MTPQQTAITAGLTLPEFGSFFAALNDGNRPFGWQQELAEFVIRNGRWPEAIVAPTGSGKSAVLDVHVFAVAVTHAPDWSGPRVPRRLWHVVGRRALVDDMAERAQHHARALSNALTEGEDGVLGRAARILHSLSPWTETVLGVTTLRGGIAPERGWQDDPLSCQIICATPDMAGSRLLFRGYGSSVGMRPREAGLLAHDSVLVVDEAHLNRQLLTTAQRVSALAAESPLAAHVQALQVVETTATPAALPSDSAAIGVALDDIRAGRIEPELSQRLTRPKPVTLHTDGPWLSGQTGAAATSAAREIMAMVQDAVKAGQTPVGVVVNRVASALAVHDLLQKGAPELRVQLIVGPRRRWEQTTDRSKGAPDVYVATQAIEVGLDLDFAALITDLAPGAALAQRAGRVNRRGLRDMGPVHVLCPPGEKVTEKFALPYRPSDLEASATWLDRRAADPNGIAPTAILADPAPAEAPSRPVFSEIEPSRAALFSRTSERLVVEPDLTLWLRDGLDPDADVTVVGRRLPRVGEGVDDGIDIGESIALLTIAPPQPHEAYPSTITRLAPMLRGRRSPSVMFIRREDGWEAVSPSDGVPQLRPGETIVVPHDWAATMSAVIVPEGTSEVGDVLDPSPEDPALGATHAVGTQGRSVAVTTGRPLAGVADHLRQSLLEVAAALQDEDEALTVRSVRHALQDRGQWETWRLYLGIPEQDSELEARIAVVAGGRSSEAPEQASWVLFSIRHPAVSDDAELSVTSVSQRVFLADHQRDVAGRARESGLRAGLPEGMLQLLELAGLHHDDGKRDPRFQDWLTQGKGSTEPLAKSGHARLPRRQKSFLPCKWRHEQLSAAMLCEAVPGVDPLIVRLVGTSHGLGRGVFPMNSDELLHPSAHDSLRAAATELFDVGQWDAWVERTDVEWGIWGVAWLEALLRSADVSISKEGR</sequence>
<name>A0ABY2K1Y4_9MICC</name>
<dbReference type="InterPro" id="IPR013444">
    <property type="entry name" value="Helicase_Cas3_CRISPR-ass_Anaes"/>
</dbReference>
<gene>
    <name evidence="10" type="primary">cas3u</name>
    <name evidence="10" type="ORF">E4A49_08745</name>
</gene>
<protein>
    <submittedName>
        <fullName evidence="10">Type I-U CRISPR-associated helicase/endonuclease Cas3</fullName>
    </submittedName>
</protein>
<evidence type="ECO:0000256" key="2">
    <source>
        <dbReference type="ARBA" id="ARBA00009046"/>
    </source>
</evidence>
<evidence type="ECO:0000256" key="8">
    <source>
        <dbReference type="ARBA" id="ARBA00023118"/>
    </source>
</evidence>
<comment type="similarity">
    <text evidence="2">In the central section; belongs to the CRISPR-associated helicase Cas3 family.</text>
</comment>
<dbReference type="InterPro" id="IPR027417">
    <property type="entry name" value="P-loop_NTPase"/>
</dbReference>
<dbReference type="InterPro" id="IPR006483">
    <property type="entry name" value="CRISPR-assoc_Cas3_HD"/>
</dbReference>
<evidence type="ECO:0000256" key="7">
    <source>
        <dbReference type="ARBA" id="ARBA00022840"/>
    </source>
</evidence>
<dbReference type="InterPro" id="IPR038257">
    <property type="entry name" value="CRISPR-assoc_Cas3_HD_sf"/>
</dbReference>
<organism evidence="10 11">
    <name type="scientific">Micrococcus lylae</name>
    <dbReference type="NCBI Taxonomy" id="1273"/>
    <lineage>
        <taxon>Bacteria</taxon>
        <taxon>Bacillati</taxon>
        <taxon>Actinomycetota</taxon>
        <taxon>Actinomycetes</taxon>
        <taxon>Micrococcales</taxon>
        <taxon>Micrococcaceae</taxon>
        <taxon>Micrococcus</taxon>
    </lineage>
</organism>
<accession>A0ABY2K1Y4</accession>
<dbReference type="RefSeq" id="WP_067192368.1">
    <property type="nucleotide sequence ID" value="NZ_SPKT01000017.1"/>
</dbReference>
<dbReference type="EMBL" id="SPKT01000017">
    <property type="protein sequence ID" value="TFH98464.1"/>
    <property type="molecule type" value="Genomic_DNA"/>
</dbReference>
<evidence type="ECO:0000256" key="4">
    <source>
        <dbReference type="ARBA" id="ARBA00022741"/>
    </source>
</evidence>
<dbReference type="Proteomes" id="UP000297477">
    <property type="component" value="Unassembled WGS sequence"/>
</dbReference>
<comment type="caution">
    <text evidence="10">The sequence shown here is derived from an EMBL/GenBank/DDBJ whole genome shotgun (WGS) entry which is preliminary data.</text>
</comment>
<keyword evidence="5" id="KW-0378">Hydrolase</keyword>
<evidence type="ECO:0000259" key="9">
    <source>
        <dbReference type="PROSITE" id="PS51643"/>
    </source>
</evidence>
<dbReference type="NCBIfam" id="TIGR02621">
    <property type="entry name" value="cas3_GSU0051"/>
    <property type="match status" value="1"/>
</dbReference>
<keyword evidence="6" id="KW-0347">Helicase</keyword>